<dbReference type="AlphaFoldDB" id="A0A1H4G324"/>
<evidence type="ECO:0000313" key="1">
    <source>
        <dbReference type="EMBL" id="SEB03985.1"/>
    </source>
</evidence>
<dbReference type="RefSeq" id="WP_090558214.1">
    <property type="nucleotide sequence ID" value="NZ_FNRA01000009.1"/>
</dbReference>
<keyword evidence="2" id="KW-1185">Reference proteome</keyword>
<evidence type="ECO:0000313" key="2">
    <source>
        <dbReference type="Proteomes" id="UP000198850"/>
    </source>
</evidence>
<accession>A0A1H4G324</accession>
<dbReference type="EMBL" id="FNRA01000009">
    <property type="protein sequence ID" value="SEB03985.1"/>
    <property type="molecule type" value="Genomic_DNA"/>
</dbReference>
<dbReference type="STRING" id="425514.SAMN05443550_1093"/>
<organism evidence="1 2">
    <name type="scientific">Pedobacter hartonius</name>
    <dbReference type="NCBI Taxonomy" id="425514"/>
    <lineage>
        <taxon>Bacteria</taxon>
        <taxon>Pseudomonadati</taxon>
        <taxon>Bacteroidota</taxon>
        <taxon>Sphingobacteriia</taxon>
        <taxon>Sphingobacteriales</taxon>
        <taxon>Sphingobacteriaceae</taxon>
        <taxon>Pedobacter</taxon>
    </lineage>
</organism>
<reference evidence="1 2" key="1">
    <citation type="submission" date="2016-10" db="EMBL/GenBank/DDBJ databases">
        <authorList>
            <person name="de Groot N.N."/>
        </authorList>
    </citation>
    <scope>NUCLEOTIDE SEQUENCE [LARGE SCALE GENOMIC DNA]</scope>
    <source>
        <strain evidence="1 2">DSM 19033</strain>
    </source>
</reference>
<name>A0A1H4G324_9SPHI</name>
<sequence>MKIVTDGQNTFVKRLIFGSLVGNVGLVKSEIIKRVVDVLQLDDQNREKITDSINDFECLKQTVLEDMFSIKFRQLSLQEALDLAALFIKIVMDIQVYTEKIPTVGGLIKLAYIHEEKGFNWISGNELVASNII</sequence>
<proteinExistence type="predicted"/>
<gene>
    <name evidence="1" type="ORF">SAMN05443550_1093</name>
</gene>
<dbReference type="Proteomes" id="UP000198850">
    <property type="component" value="Unassembled WGS sequence"/>
</dbReference>
<protein>
    <submittedName>
        <fullName evidence="1">Uncharacterized protein</fullName>
    </submittedName>
</protein>